<dbReference type="OrthoDB" id="3695135at2"/>
<keyword evidence="3" id="KW-1185">Reference proteome</keyword>
<dbReference type="STRING" id="1586287.BBK82_46085"/>
<dbReference type="EMBL" id="CP016793">
    <property type="protein sequence ID" value="ANZ42216.1"/>
    <property type="molecule type" value="Genomic_DNA"/>
</dbReference>
<organism evidence="2 3">
    <name type="scientific">Lentzea guizhouensis</name>
    <dbReference type="NCBI Taxonomy" id="1586287"/>
    <lineage>
        <taxon>Bacteria</taxon>
        <taxon>Bacillati</taxon>
        <taxon>Actinomycetota</taxon>
        <taxon>Actinomycetes</taxon>
        <taxon>Pseudonocardiales</taxon>
        <taxon>Pseudonocardiaceae</taxon>
        <taxon>Lentzea</taxon>
    </lineage>
</organism>
<dbReference type="KEGG" id="led:BBK82_46085"/>
<name>A0A1B2HWV1_9PSEU</name>
<evidence type="ECO:0000256" key="1">
    <source>
        <dbReference type="SAM" id="Phobius"/>
    </source>
</evidence>
<sequence>MTHASSEAEMKAHLGKLDDVGSRINTAVTSANATMDPMAFGLLGMPLAGICAAAAAIATNAIEKASDTAVEHYREFADMALHIKTHEEARAATFDGMHQG</sequence>
<evidence type="ECO:0000313" key="3">
    <source>
        <dbReference type="Proteomes" id="UP000093053"/>
    </source>
</evidence>
<keyword evidence="1" id="KW-1133">Transmembrane helix</keyword>
<reference evidence="2 3" key="1">
    <citation type="submission" date="2016-07" db="EMBL/GenBank/DDBJ databases">
        <title>Complete genome sequence of the Lentzea guizhouensis DHS C013.</title>
        <authorList>
            <person name="Cao C."/>
        </authorList>
    </citation>
    <scope>NUCLEOTIDE SEQUENCE [LARGE SCALE GENOMIC DNA]</scope>
    <source>
        <strain evidence="2 3">DHS C013</strain>
    </source>
</reference>
<feature type="transmembrane region" description="Helical" evidence="1">
    <location>
        <begin position="38"/>
        <end position="58"/>
    </location>
</feature>
<protein>
    <recommendedName>
        <fullName evidence="4">ESX-1 secretion-associated protein</fullName>
    </recommendedName>
</protein>
<keyword evidence="1" id="KW-0812">Transmembrane</keyword>
<accession>A0A1B2HWV1</accession>
<evidence type="ECO:0000313" key="2">
    <source>
        <dbReference type="EMBL" id="ANZ42216.1"/>
    </source>
</evidence>
<gene>
    <name evidence="2" type="ORF">BBK82_46085</name>
</gene>
<dbReference type="AlphaFoldDB" id="A0A1B2HWV1"/>
<dbReference type="Proteomes" id="UP000093053">
    <property type="component" value="Chromosome"/>
</dbReference>
<keyword evidence="1" id="KW-0472">Membrane</keyword>
<evidence type="ECO:0008006" key="4">
    <source>
        <dbReference type="Google" id="ProtNLM"/>
    </source>
</evidence>
<proteinExistence type="predicted"/>
<dbReference type="RefSeq" id="WP_065920547.1">
    <property type="nucleotide sequence ID" value="NZ_CP016793.1"/>
</dbReference>